<feature type="compositionally biased region" description="Polar residues" evidence="2">
    <location>
        <begin position="423"/>
        <end position="433"/>
    </location>
</feature>
<dbReference type="EMBL" id="JAUUTY010000006">
    <property type="protein sequence ID" value="KAK1619482.1"/>
    <property type="molecule type" value="Genomic_DNA"/>
</dbReference>
<feature type="coiled-coil region" evidence="1">
    <location>
        <begin position="509"/>
        <end position="557"/>
    </location>
</feature>
<dbReference type="AlphaFoldDB" id="A0AAD8RG31"/>
<evidence type="ECO:0000313" key="5">
    <source>
        <dbReference type="Proteomes" id="UP001231189"/>
    </source>
</evidence>
<protein>
    <recommendedName>
        <fullName evidence="3">Transposase (putative) gypsy type domain-containing protein</fullName>
    </recommendedName>
</protein>
<accession>A0AAD8RG31</accession>
<feature type="compositionally biased region" description="Polar residues" evidence="2">
    <location>
        <begin position="281"/>
        <end position="304"/>
    </location>
</feature>
<dbReference type="InterPro" id="IPR007321">
    <property type="entry name" value="Transposase_28"/>
</dbReference>
<evidence type="ECO:0000259" key="3">
    <source>
        <dbReference type="Pfam" id="PF04195"/>
    </source>
</evidence>
<reference evidence="4" key="1">
    <citation type="submission" date="2023-07" db="EMBL/GenBank/DDBJ databases">
        <title>A chromosome-level genome assembly of Lolium multiflorum.</title>
        <authorList>
            <person name="Chen Y."/>
            <person name="Copetti D."/>
            <person name="Kolliker R."/>
            <person name="Studer B."/>
        </authorList>
    </citation>
    <scope>NUCLEOTIDE SEQUENCE</scope>
    <source>
        <strain evidence="4">02402/16</strain>
        <tissue evidence="4">Leaf</tissue>
    </source>
</reference>
<dbReference type="Pfam" id="PF04195">
    <property type="entry name" value="Transposase_28"/>
    <property type="match status" value="1"/>
</dbReference>
<dbReference type="Proteomes" id="UP001231189">
    <property type="component" value="Unassembled WGS sequence"/>
</dbReference>
<feature type="region of interest" description="Disordered" evidence="2">
    <location>
        <begin position="278"/>
        <end position="489"/>
    </location>
</feature>
<feature type="domain" description="Transposase (putative) gypsy type" evidence="3">
    <location>
        <begin position="54"/>
        <end position="119"/>
    </location>
</feature>
<evidence type="ECO:0000256" key="2">
    <source>
        <dbReference type="SAM" id="MobiDB-lite"/>
    </source>
</evidence>
<organism evidence="4 5">
    <name type="scientific">Lolium multiflorum</name>
    <name type="common">Italian ryegrass</name>
    <name type="synonym">Lolium perenne subsp. multiflorum</name>
    <dbReference type="NCBI Taxonomy" id="4521"/>
    <lineage>
        <taxon>Eukaryota</taxon>
        <taxon>Viridiplantae</taxon>
        <taxon>Streptophyta</taxon>
        <taxon>Embryophyta</taxon>
        <taxon>Tracheophyta</taxon>
        <taxon>Spermatophyta</taxon>
        <taxon>Magnoliopsida</taxon>
        <taxon>Liliopsida</taxon>
        <taxon>Poales</taxon>
        <taxon>Poaceae</taxon>
        <taxon>BOP clade</taxon>
        <taxon>Pooideae</taxon>
        <taxon>Poodae</taxon>
        <taxon>Poeae</taxon>
        <taxon>Poeae Chloroplast Group 2 (Poeae type)</taxon>
        <taxon>Loliodinae</taxon>
        <taxon>Loliinae</taxon>
        <taxon>Lolium</taxon>
    </lineage>
</organism>
<feature type="compositionally biased region" description="Polar residues" evidence="2">
    <location>
        <begin position="474"/>
        <end position="487"/>
    </location>
</feature>
<proteinExistence type="predicted"/>
<feature type="compositionally biased region" description="Polar residues" evidence="2">
    <location>
        <begin position="354"/>
        <end position="366"/>
    </location>
</feature>
<name>A0AAD8RG31_LOLMU</name>
<sequence length="743" mass="82935">MATEDLANTEWERSKISSQDINLLKKLGISKRQDAVRFPSEESYPTPPMEYRVSFVDHLIRGLSTPIHNFLRGLLFMYGLQLHHLTPNSILHISIFITLCEAFLGVQPNWTLWKPIFFCRRNGSANVSYNIGGAVICVRPDVEYFDVKFPDSVQGWRKKWLYIHEENHGSVEDNIPPFDGTEKICRRRSWDAEATDEEKTATKALMTRIHQLQNTRGQELSGVQITTYFLRIRVQPLQSRKNPLWMYTGSQDVDRLSTDLSVKDLEKLVRKISSLNKKDTVPSTCRVTPFSATNALPQNHDTSSPLPPLPEGGDVEERAVVTDDNQGTSRLESDVAGSRKSAASSEKEIETEATESTRSSLPTASPKNKRKRDDVVDFGTSEAGAARAKEPAPGAGERAFDPYEAALISSGDEDEDTPIDATARTSTSRTLVVSESRPDGDEMSPPQQNIEQAPPVESPRASSPKRARVEPSKETIQFPGSSSTPSLNDPLMKEFIRLGTQFVGYRDHTKKLEGDLAEANKRIDALATKLEQSEKAREKAEEDAKKAKEDAAIVGELRKRLHDAETSLSENITQQSAREQEILTRLESQCRRFIRRTGQEYELEGAEGDQLFDALALLEIHCDEARDGLTEAKVGLSRLFPYFFKKKEVPATFVALAKCFSSQENLGLQLRQEGLKVGVEGTIALVVDSQQDVDWAKVGDTEEMETKKWQALIKAAKSNSKKILAYLGYGPTHAPSSPKPEVK</sequence>
<gene>
    <name evidence="4" type="ORF">QYE76_024999</name>
</gene>
<dbReference type="PANTHER" id="PTHR33026:SF7">
    <property type="entry name" value="OS03G0100275 PROTEIN"/>
    <property type="match status" value="1"/>
</dbReference>
<dbReference type="PANTHER" id="PTHR33026">
    <property type="entry name" value="OS06G0360600 PROTEIN"/>
    <property type="match status" value="1"/>
</dbReference>
<keyword evidence="1" id="KW-0175">Coiled coil</keyword>
<keyword evidence="5" id="KW-1185">Reference proteome</keyword>
<comment type="caution">
    <text evidence="4">The sequence shown here is derived from an EMBL/GenBank/DDBJ whole genome shotgun (WGS) entry which is preliminary data.</text>
</comment>
<evidence type="ECO:0000313" key="4">
    <source>
        <dbReference type="EMBL" id="KAK1619482.1"/>
    </source>
</evidence>
<evidence type="ECO:0000256" key="1">
    <source>
        <dbReference type="SAM" id="Coils"/>
    </source>
</evidence>